<organism evidence="1 2">
    <name type="scientific">Streptomyces venezuelae</name>
    <dbReference type="NCBI Taxonomy" id="54571"/>
    <lineage>
        <taxon>Bacteria</taxon>
        <taxon>Bacillati</taxon>
        <taxon>Actinomycetota</taxon>
        <taxon>Actinomycetes</taxon>
        <taxon>Kitasatosporales</taxon>
        <taxon>Streptomycetaceae</taxon>
        <taxon>Streptomyces</taxon>
    </lineage>
</organism>
<evidence type="ECO:0000313" key="2">
    <source>
        <dbReference type="Proteomes" id="UP000325211"/>
    </source>
</evidence>
<accession>A0A5P2DE29</accession>
<proteinExistence type="predicted"/>
<protein>
    <recommendedName>
        <fullName evidence="3">VCBS repeat-containing protein</fullName>
    </recommendedName>
</protein>
<dbReference type="AlphaFoldDB" id="A0A5P2DE29"/>
<name>A0A5P2DE29_STRVZ</name>
<dbReference type="OrthoDB" id="4336783at2"/>
<dbReference type="Proteomes" id="UP000325211">
    <property type="component" value="Chromosome"/>
</dbReference>
<gene>
    <name evidence="1" type="ORF">DEJ50_16980</name>
</gene>
<evidence type="ECO:0000313" key="1">
    <source>
        <dbReference type="EMBL" id="QES52467.1"/>
    </source>
</evidence>
<sequence>MAFALLATATATACADVEGLQSEGDLGEAHAPLTLWGTIHPSPAAPGENPGTAAPVPGLPPVPGGSMRGVDALDVVRADITSATRRDKGTGRLVDPRAAQRLALCTQAVDGGPDCPVRPPVLHDLTGDGKEDLITAVDLDGRLSELRVYSVQNGRVTRILARRAVLAGVEVAADHLAVREPTSTPTLVSISDYEWDPDSGVMALAGLTLDECAPARDSTTVCAPSET</sequence>
<evidence type="ECO:0008006" key="3">
    <source>
        <dbReference type="Google" id="ProtNLM"/>
    </source>
</evidence>
<dbReference type="EMBL" id="CP029190">
    <property type="protein sequence ID" value="QES52467.1"/>
    <property type="molecule type" value="Genomic_DNA"/>
</dbReference>
<reference evidence="1 2" key="1">
    <citation type="submission" date="2018-05" db="EMBL/GenBank/DDBJ databases">
        <title>Streptomyces venezuelae.</title>
        <authorList>
            <person name="Kim W."/>
            <person name="Lee N."/>
            <person name="Cho B.-K."/>
        </authorList>
    </citation>
    <scope>NUCLEOTIDE SEQUENCE [LARGE SCALE GENOMIC DNA]</scope>
    <source>
        <strain evidence="1 2">ATCC 21782</strain>
    </source>
</reference>